<protein>
    <recommendedName>
        <fullName evidence="2">site-specific DNA-methyltransferase (adenine-specific)</fullName>
        <ecNumber evidence="2">2.1.1.72</ecNumber>
    </recommendedName>
</protein>
<organism evidence="7">
    <name type="scientific">Myoviridae sp. ctt8G1</name>
    <dbReference type="NCBI Taxonomy" id="2827713"/>
    <lineage>
        <taxon>Viruses</taxon>
        <taxon>Duplodnaviria</taxon>
        <taxon>Heunggongvirae</taxon>
        <taxon>Uroviricota</taxon>
        <taxon>Caudoviricetes</taxon>
    </lineage>
</organism>
<name>A0A8S5TFU1_9CAUD</name>
<comment type="catalytic activity">
    <reaction evidence="6">
        <text>a 2'-deoxyadenosine in DNA + S-adenosyl-L-methionine = an N(6)-methyl-2'-deoxyadenosine in DNA + S-adenosyl-L-homocysteine + H(+)</text>
        <dbReference type="Rhea" id="RHEA:15197"/>
        <dbReference type="Rhea" id="RHEA-COMP:12418"/>
        <dbReference type="Rhea" id="RHEA-COMP:12419"/>
        <dbReference type="ChEBI" id="CHEBI:15378"/>
        <dbReference type="ChEBI" id="CHEBI:57856"/>
        <dbReference type="ChEBI" id="CHEBI:59789"/>
        <dbReference type="ChEBI" id="CHEBI:90615"/>
        <dbReference type="ChEBI" id="CHEBI:90616"/>
        <dbReference type="EC" id="2.1.1.72"/>
    </reaction>
</comment>
<dbReference type="EC" id="2.1.1.72" evidence="2"/>
<dbReference type="GO" id="GO:0009007">
    <property type="term" value="F:site-specific DNA-methyltransferase (adenine-specific) activity"/>
    <property type="evidence" value="ECO:0007669"/>
    <property type="project" value="UniProtKB-EC"/>
</dbReference>
<dbReference type="InterPro" id="IPR023095">
    <property type="entry name" value="Ade_MeTrfase_dom_2"/>
</dbReference>
<dbReference type="GO" id="GO:0009307">
    <property type="term" value="P:DNA restriction-modification system"/>
    <property type="evidence" value="ECO:0007669"/>
    <property type="project" value="InterPro"/>
</dbReference>
<evidence type="ECO:0000256" key="4">
    <source>
        <dbReference type="ARBA" id="ARBA00022679"/>
    </source>
</evidence>
<dbReference type="InterPro" id="IPR012327">
    <property type="entry name" value="MeTrfase_D12"/>
</dbReference>
<dbReference type="InterPro" id="IPR029063">
    <property type="entry name" value="SAM-dependent_MTases_sf"/>
</dbReference>
<dbReference type="Gene3D" id="3.40.50.150">
    <property type="entry name" value="Vaccinia Virus protein VP39"/>
    <property type="match status" value="1"/>
</dbReference>
<keyword evidence="5" id="KW-0949">S-adenosyl-L-methionine</keyword>
<dbReference type="Pfam" id="PF02086">
    <property type="entry name" value="MethyltransfD12"/>
    <property type="match status" value="1"/>
</dbReference>
<sequence>MYLSAPLPFVGQKRMFAREFIKVLDQFPEDTVFVDLFGGSGLLSHIAKCRKPDATVVYNDFDNYRRRLACIPRTNRLIADIRGMVGDAVPRHRPITGELRERIFGRIEQEEQTDGYVDFITLSSSLMFSMKYRLSVPEMRKEALYNNIRKADYPECTDYLDGLEIASCDYKEVFGRYKDTPGVVFLVDPPYLSTDVGTYNMNWRMSDYLDVLNVLAGHSFVYFTSDKSSILELCEWIGRNRDIGNPFEKCTRVEFNAHMNYNASYTDMMLYRKEAV</sequence>
<keyword evidence="4" id="KW-0808">Transferase</keyword>
<dbReference type="SUPFAM" id="SSF53335">
    <property type="entry name" value="S-adenosyl-L-methionine-dependent methyltransferases"/>
    <property type="match status" value="1"/>
</dbReference>
<keyword evidence="3 7" id="KW-0489">Methyltransferase</keyword>
<evidence type="ECO:0000256" key="1">
    <source>
        <dbReference type="ARBA" id="ARBA00006594"/>
    </source>
</evidence>
<comment type="similarity">
    <text evidence="1">Belongs to the N(4)/N(6)-methyltransferase family.</text>
</comment>
<evidence type="ECO:0000313" key="7">
    <source>
        <dbReference type="EMBL" id="DAF62165.1"/>
    </source>
</evidence>
<accession>A0A8S5TFU1</accession>
<evidence type="ECO:0000256" key="2">
    <source>
        <dbReference type="ARBA" id="ARBA00011900"/>
    </source>
</evidence>
<evidence type="ECO:0000256" key="5">
    <source>
        <dbReference type="ARBA" id="ARBA00022691"/>
    </source>
</evidence>
<evidence type="ECO:0000256" key="3">
    <source>
        <dbReference type="ARBA" id="ARBA00022603"/>
    </source>
</evidence>
<evidence type="ECO:0000256" key="6">
    <source>
        <dbReference type="ARBA" id="ARBA00047942"/>
    </source>
</evidence>
<dbReference type="EMBL" id="BK032822">
    <property type="protein sequence ID" value="DAF62165.1"/>
    <property type="molecule type" value="Genomic_DNA"/>
</dbReference>
<proteinExistence type="inferred from homology"/>
<reference evidence="7" key="1">
    <citation type="journal article" date="2021" name="Proc. Natl. Acad. Sci. U.S.A.">
        <title>A Catalog of Tens of Thousands of Viruses from Human Metagenomes Reveals Hidden Associations with Chronic Diseases.</title>
        <authorList>
            <person name="Tisza M.J."/>
            <person name="Buck C.B."/>
        </authorList>
    </citation>
    <scope>NUCLEOTIDE SEQUENCE</scope>
    <source>
        <strain evidence="7">Ctt8G1</strain>
    </source>
</reference>
<dbReference type="Gene3D" id="1.10.1020.10">
    <property type="entry name" value="Adenine-specific Methyltransferase, Domain 2"/>
    <property type="match status" value="1"/>
</dbReference>
<dbReference type="GO" id="GO:0032259">
    <property type="term" value="P:methylation"/>
    <property type="evidence" value="ECO:0007669"/>
    <property type="project" value="UniProtKB-KW"/>
</dbReference>